<comment type="similarity">
    <text evidence="3">Belongs to the ERG4/ERG24 family.</text>
</comment>
<comment type="caution">
    <text evidence="30">The sequence shown here is derived from an EMBL/GenBank/DDBJ whole genome shotgun (WGS) entry which is preliminary data.</text>
</comment>
<keyword evidence="10" id="KW-0521">NADP</keyword>
<comment type="subcellular location">
    <subcellularLocation>
        <location evidence="1">Endoplasmic reticulum membrane</location>
        <topology evidence="1">Multi-pass membrane protein</topology>
    </subcellularLocation>
</comment>
<keyword evidence="6 24" id="KW-0344">Guanine-nucleotide releasing factor</keyword>
<dbReference type="SUPFAM" id="SSF48366">
    <property type="entry name" value="Ras GEF"/>
    <property type="match status" value="1"/>
</dbReference>
<evidence type="ECO:0000256" key="7">
    <source>
        <dbReference type="ARBA" id="ARBA00022692"/>
    </source>
</evidence>
<dbReference type="UniPathway" id="UPA00063"/>
<keyword evidence="14" id="KW-0756">Sterol biosynthesis</keyword>
<dbReference type="GO" id="GO:0047598">
    <property type="term" value="F:7-dehydrocholesterol reductase activity"/>
    <property type="evidence" value="ECO:0007669"/>
    <property type="project" value="UniProtKB-EC"/>
</dbReference>
<evidence type="ECO:0000256" key="4">
    <source>
        <dbReference type="ARBA" id="ARBA00022516"/>
    </source>
</evidence>
<proteinExistence type="inferred from homology"/>
<feature type="transmembrane region" description="Helical" evidence="26">
    <location>
        <begin position="1036"/>
        <end position="1053"/>
    </location>
</feature>
<evidence type="ECO:0000313" key="30">
    <source>
        <dbReference type="EMBL" id="CAF1320459.1"/>
    </source>
</evidence>
<dbReference type="Pfam" id="PF00617">
    <property type="entry name" value="RasGEF"/>
    <property type="match status" value="1"/>
</dbReference>
<dbReference type="InterPro" id="IPR023578">
    <property type="entry name" value="Ras_GEF_dom_sf"/>
</dbReference>
<evidence type="ECO:0000259" key="29">
    <source>
        <dbReference type="PROSITE" id="PS50212"/>
    </source>
</evidence>
<evidence type="ECO:0000256" key="11">
    <source>
        <dbReference type="ARBA" id="ARBA00022955"/>
    </source>
</evidence>
<dbReference type="PANTHER" id="PTHR21257">
    <property type="entry name" value="DELTA(14)-STEROL REDUCTASE"/>
    <property type="match status" value="1"/>
</dbReference>
<evidence type="ECO:0000256" key="3">
    <source>
        <dbReference type="ARBA" id="ARBA00005402"/>
    </source>
</evidence>
<reference evidence="30" key="1">
    <citation type="submission" date="2021-02" db="EMBL/GenBank/DDBJ databases">
        <authorList>
            <person name="Nowell W R."/>
        </authorList>
    </citation>
    <scope>NUCLEOTIDE SEQUENCE</scope>
</reference>
<gene>
    <name evidence="30" type="ORF">EDS130_LOCUS31633</name>
</gene>
<dbReference type="GO" id="GO:0016132">
    <property type="term" value="P:brassinosteroid biosynthetic process"/>
    <property type="evidence" value="ECO:0007669"/>
    <property type="project" value="TreeGrafter"/>
</dbReference>
<evidence type="ECO:0000256" key="2">
    <source>
        <dbReference type="ARBA" id="ARBA00004770"/>
    </source>
</evidence>
<evidence type="ECO:0000256" key="8">
    <source>
        <dbReference type="ARBA" id="ARBA00022778"/>
    </source>
</evidence>
<evidence type="ECO:0000256" key="14">
    <source>
        <dbReference type="ARBA" id="ARBA00023011"/>
    </source>
</evidence>
<evidence type="ECO:0000256" key="22">
    <source>
        <dbReference type="ARBA" id="ARBA00047795"/>
    </source>
</evidence>
<keyword evidence="12 26" id="KW-1133">Transmembrane helix</keyword>
<dbReference type="InterPro" id="IPR001895">
    <property type="entry name" value="RASGEF_cat_dom"/>
</dbReference>
<sequence>MSLCRRPIRRIALAAKTGSFINKTIRASFSQQNIYTQLEPTYFSSEKFMTNNSSPASQKKPCVLENSMRYSEEQTNQEPQLIGEEQQDDAIFKIFLKRVRHKSNHALNDANHDESKTSGDTHTTDQGTLLYSTIKIYQLKAGTLEKLIEYLTHDDGELDTTHMHILFSTYRTFTNTRTLIDTIITRYQNVLPASLDMTEDVRRKTLKSLRAAIICLLNTYKEDFAEPPYYSTLNHLMSQLPDEDVRIHSHTLLEQLKNEEDHQTSDIDNNNNSKKNYLSYQKGFDYLIPWNLLEISSTIIAEQLTLVDADLLKRVLPYECLSISTNSCSRRLPNSSNRSLSTVDKTIEFFNSIVTRVVATILKEKDEQTRANVIEKWIDVAHECRRLRSFSSLTAILNGLLSGCIYRLNTAWSHVTEDHWSILEELKNVFGSCADKKQARAILDKQLDELRLALPEYTEGTAKHVDINTAINATLGKKFRHKASRDQPKPAVVGTVPYLGIYLSDLTYIDSAYPNTINNEKNDGSPAKKLIHFEKHRKQFEVLAQIKLFQSAANAYTDLRSLPRFKAWFDNVRTYTDTESWDISYRIEPKETPDSCPPQEQFCKTYGNQPLRALVPRFPSEVSLDSLGTSNNASGGNTESTIISNGSLRSSPSSTSLDKMSITSNNSLRQHQLIKNMPTPRVNHSRSSSVSSLLTSSNGSTSQGYGSATASPTISTNVGLSNSTESESVIAKIQFAGKDDLLYKKVRIKNDERTTSVLKTILEKFGLNPSTYDRYCIEQRLPGRKILILDHCNVFYALARPSNNEQVELVVREKTRQEREQKSNGLPDGAGHNRTPSGLREEEGVEETQSSIGSKGRKNMSTSSQAQKSTSRKVTSASVNTDSAHQLSVHSRQGRNKLLSESILPLLLCLACPFLVRSIVFICTHCHGSISEFFRRLLFSQTVTLKDILEDFFYFEWHWPSGIIIISFLIYAVVMTIILPGKEYKGPVTDTGHVPIYRDNGFCYYIVSLILFASLTFLLKLNHLSPTYIYDHWEEFLSTVSTFAFLLCFLVMLKGKYMPSTNDHRSSSNWLTDFYRGVELYPRIFNVDVKLITNCRYGMLAWALLTVIFCMKTFELYGFTDSAFITCVLTLVYLTKFFWWESGYMKTMDIIVDRAGFYLCWGCLVWVSGIYTLPSYFLVTHPNQLGWTSTAIILTLGLVSIYINYDCDRQKIQVRSTEGKCLVWGKPARTIQAKYRLLNGKEHESILLASGYWALSRHFHYIPELTLAFLWTYPCGLQHILPYFYVIILFILLMHRAHRDDQKCRLKYGHAWDKYCRLVPYKHSKESLISQKKNGKMPVKLERKHAFPLTLAPIILAHDILKFIYIQ</sequence>
<comment type="catalytic activity">
    <reaction evidence="23">
        <text>7-dehydrodesmosterol + NADPH + H(+) = desmosterol + NADP(+)</text>
        <dbReference type="Rhea" id="RHEA:46740"/>
        <dbReference type="ChEBI" id="CHEBI:15378"/>
        <dbReference type="ChEBI" id="CHEBI:17737"/>
        <dbReference type="ChEBI" id="CHEBI:27910"/>
        <dbReference type="ChEBI" id="CHEBI:57783"/>
        <dbReference type="ChEBI" id="CHEBI:58349"/>
    </reaction>
    <physiologicalReaction direction="left-to-right" evidence="23">
        <dbReference type="Rhea" id="RHEA:46741"/>
    </physiologicalReaction>
</comment>
<dbReference type="EC" id="1.3.1.21" evidence="19"/>
<keyword evidence="8" id="KW-0152">Cholesterol biosynthesis</keyword>
<evidence type="ECO:0000256" key="24">
    <source>
        <dbReference type="PROSITE-ProRule" id="PRU00168"/>
    </source>
</evidence>
<evidence type="ECO:0000256" key="18">
    <source>
        <dbReference type="ARBA" id="ARBA00023221"/>
    </source>
</evidence>
<evidence type="ECO:0000256" key="5">
    <source>
        <dbReference type="ARBA" id="ARBA00022548"/>
    </source>
</evidence>
<dbReference type="EMBL" id="CAJNOJ010000234">
    <property type="protein sequence ID" value="CAF1320459.1"/>
    <property type="molecule type" value="Genomic_DNA"/>
</dbReference>
<dbReference type="Pfam" id="PF00788">
    <property type="entry name" value="RA"/>
    <property type="match status" value="1"/>
</dbReference>
<feature type="domain" description="N-terminal Ras-GEF" evidence="29">
    <location>
        <begin position="135"/>
        <end position="261"/>
    </location>
</feature>
<dbReference type="GO" id="GO:0005789">
    <property type="term" value="C:endoplasmic reticulum membrane"/>
    <property type="evidence" value="ECO:0007669"/>
    <property type="project" value="UniProtKB-SubCell"/>
</dbReference>
<keyword evidence="9" id="KW-0256">Endoplasmic reticulum</keyword>
<keyword evidence="4" id="KW-0444">Lipid biosynthesis</keyword>
<evidence type="ECO:0000256" key="16">
    <source>
        <dbReference type="ARBA" id="ARBA00023136"/>
    </source>
</evidence>
<comment type="catalytic activity">
    <reaction evidence="22">
        <text>cholesterol + NADP(+) = 7-dehydrocholesterol + NADPH + H(+)</text>
        <dbReference type="Rhea" id="RHEA:23984"/>
        <dbReference type="ChEBI" id="CHEBI:15378"/>
        <dbReference type="ChEBI" id="CHEBI:16113"/>
        <dbReference type="ChEBI" id="CHEBI:17759"/>
        <dbReference type="ChEBI" id="CHEBI:57783"/>
        <dbReference type="ChEBI" id="CHEBI:58349"/>
        <dbReference type="EC" id="1.3.1.21"/>
    </reaction>
    <physiologicalReaction direction="right-to-left" evidence="22">
        <dbReference type="Rhea" id="RHEA:23986"/>
    </physiologicalReaction>
</comment>
<feature type="transmembrane region" description="Helical" evidence="26">
    <location>
        <begin position="1002"/>
        <end position="1021"/>
    </location>
</feature>
<feature type="region of interest" description="Disordered" evidence="25">
    <location>
        <begin position="814"/>
        <end position="888"/>
    </location>
</feature>
<organism evidence="30 31">
    <name type="scientific">Adineta ricciae</name>
    <name type="common">Rotifer</name>
    <dbReference type="NCBI Taxonomy" id="249248"/>
    <lineage>
        <taxon>Eukaryota</taxon>
        <taxon>Metazoa</taxon>
        <taxon>Spiralia</taxon>
        <taxon>Gnathifera</taxon>
        <taxon>Rotifera</taxon>
        <taxon>Eurotatoria</taxon>
        <taxon>Bdelloidea</taxon>
        <taxon>Adinetida</taxon>
        <taxon>Adinetidae</taxon>
        <taxon>Adineta</taxon>
    </lineage>
</organism>
<feature type="domain" description="Ras-associating" evidence="28">
    <location>
        <begin position="727"/>
        <end position="816"/>
    </location>
</feature>
<feature type="transmembrane region" description="Helical" evidence="26">
    <location>
        <begin position="959"/>
        <end position="981"/>
    </location>
</feature>
<dbReference type="PROSITE" id="PS50200">
    <property type="entry name" value="RA"/>
    <property type="match status" value="1"/>
</dbReference>
<feature type="transmembrane region" description="Helical" evidence="26">
    <location>
        <begin position="1123"/>
        <end position="1139"/>
    </location>
</feature>
<evidence type="ECO:0000259" key="28">
    <source>
        <dbReference type="PROSITE" id="PS50200"/>
    </source>
</evidence>
<feature type="region of interest" description="Disordered" evidence="25">
    <location>
        <begin position="626"/>
        <end position="721"/>
    </location>
</feature>
<dbReference type="PANTHER" id="PTHR21257:SF38">
    <property type="entry name" value="7-DEHYDROCHOLESTEROL REDUCTASE"/>
    <property type="match status" value="1"/>
</dbReference>
<keyword evidence="16 26" id="KW-0472">Membrane</keyword>
<dbReference type="InterPro" id="IPR029071">
    <property type="entry name" value="Ubiquitin-like_domsf"/>
</dbReference>
<dbReference type="PROSITE" id="PS50212">
    <property type="entry name" value="RASGEF_NTER"/>
    <property type="match status" value="1"/>
</dbReference>
<evidence type="ECO:0000256" key="15">
    <source>
        <dbReference type="ARBA" id="ARBA00023098"/>
    </source>
</evidence>
<evidence type="ECO:0000256" key="17">
    <source>
        <dbReference type="ARBA" id="ARBA00023166"/>
    </source>
</evidence>
<dbReference type="GO" id="GO:0005085">
    <property type="term" value="F:guanyl-nucleotide exchange factor activity"/>
    <property type="evidence" value="ECO:0007669"/>
    <property type="project" value="UniProtKB-KW"/>
</dbReference>
<evidence type="ECO:0000256" key="9">
    <source>
        <dbReference type="ARBA" id="ARBA00022824"/>
    </source>
</evidence>
<keyword evidence="18" id="KW-0753">Steroid metabolism</keyword>
<dbReference type="SUPFAM" id="SSF54236">
    <property type="entry name" value="Ubiquitin-like"/>
    <property type="match status" value="1"/>
</dbReference>
<feature type="domain" description="Ras-GEF" evidence="27">
    <location>
        <begin position="296"/>
        <end position="590"/>
    </location>
</feature>
<feature type="transmembrane region" description="Helical" evidence="26">
    <location>
        <begin position="1151"/>
        <end position="1173"/>
    </location>
</feature>
<dbReference type="PROSITE" id="PS01018">
    <property type="entry name" value="STEROL_REDUCT_2"/>
    <property type="match status" value="1"/>
</dbReference>
<accession>A0A815F9H4</accession>
<evidence type="ECO:0000256" key="13">
    <source>
        <dbReference type="ARBA" id="ARBA00023002"/>
    </source>
</evidence>
<evidence type="ECO:0000256" key="25">
    <source>
        <dbReference type="SAM" id="MobiDB-lite"/>
    </source>
</evidence>
<dbReference type="SMART" id="SM00229">
    <property type="entry name" value="RasGEFN"/>
    <property type="match status" value="1"/>
</dbReference>
<dbReference type="GO" id="GO:0006695">
    <property type="term" value="P:cholesterol biosynthetic process"/>
    <property type="evidence" value="ECO:0007669"/>
    <property type="project" value="UniProtKB-UniPathway"/>
</dbReference>
<evidence type="ECO:0000256" key="12">
    <source>
        <dbReference type="ARBA" id="ARBA00022989"/>
    </source>
</evidence>
<evidence type="ECO:0000256" key="21">
    <source>
        <dbReference type="ARBA" id="ARBA00042688"/>
    </source>
</evidence>
<evidence type="ECO:0000256" key="20">
    <source>
        <dbReference type="ARBA" id="ARBA00039984"/>
    </source>
</evidence>
<feature type="compositionally biased region" description="Polar residues" evidence="25">
    <location>
        <begin position="703"/>
        <end position="721"/>
    </location>
</feature>
<evidence type="ECO:0000256" key="1">
    <source>
        <dbReference type="ARBA" id="ARBA00004477"/>
    </source>
</evidence>
<dbReference type="GO" id="GO:0007264">
    <property type="term" value="P:small GTPase-mediated signal transduction"/>
    <property type="evidence" value="ECO:0007669"/>
    <property type="project" value="InterPro"/>
</dbReference>
<dbReference type="Gene3D" id="1.20.870.10">
    <property type="entry name" value="Son of sevenless (SoS) protein Chain: S domain 1"/>
    <property type="match status" value="1"/>
</dbReference>
<keyword evidence="11" id="KW-0752">Steroid biosynthesis</keyword>
<feature type="compositionally biased region" description="Polar residues" evidence="25">
    <location>
        <begin position="657"/>
        <end position="670"/>
    </location>
</feature>
<keyword evidence="15" id="KW-0443">Lipid metabolism</keyword>
<dbReference type="InterPro" id="IPR036964">
    <property type="entry name" value="RASGEF_cat_dom_sf"/>
</dbReference>
<comment type="pathway">
    <text evidence="2">Steroid biosynthesis; cholesterol biosynthesis.</text>
</comment>
<dbReference type="Gene3D" id="1.20.120.1630">
    <property type="match status" value="1"/>
</dbReference>
<name>A0A815F9H4_ADIRI</name>
<dbReference type="InterPro" id="IPR000651">
    <property type="entry name" value="Ras-like_Gua-exchang_fac_N"/>
</dbReference>
<dbReference type="Proteomes" id="UP000663852">
    <property type="component" value="Unassembled WGS sequence"/>
</dbReference>
<evidence type="ECO:0000256" key="10">
    <source>
        <dbReference type="ARBA" id="ARBA00022857"/>
    </source>
</evidence>
<keyword evidence="17" id="KW-1207">Sterol metabolism</keyword>
<feature type="compositionally biased region" description="Low complexity" evidence="25">
    <location>
        <begin position="681"/>
        <end position="702"/>
    </location>
</feature>
<feature type="transmembrane region" description="Helical" evidence="26">
    <location>
        <begin position="1099"/>
        <end position="1117"/>
    </location>
</feature>
<dbReference type="Pfam" id="PF01222">
    <property type="entry name" value="ERG4_ERG24"/>
    <property type="match status" value="1"/>
</dbReference>
<keyword evidence="13" id="KW-0560">Oxidoreductase</keyword>
<evidence type="ECO:0000256" key="26">
    <source>
        <dbReference type="SAM" id="Phobius"/>
    </source>
</evidence>
<dbReference type="Gene3D" id="3.10.20.90">
    <property type="entry name" value="Phosphatidylinositol 3-kinase Catalytic Subunit, Chain A, domain 1"/>
    <property type="match status" value="1"/>
</dbReference>
<feature type="transmembrane region" description="Helical" evidence="26">
    <location>
        <begin position="1185"/>
        <end position="1205"/>
    </location>
</feature>
<dbReference type="InterPro" id="IPR018083">
    <property type="entry name" value="Sterol_reductase_CS"/>
</dbReference>
<evidence type="ECO:0000259" key="27">
    <source>
        <dbReference type="PROSITE" id="PS50009"/>
    </source>
</evidence>
<dbReference type="SMART" id="SM00147">
    <property type="entry name" value="RasGEF"/>
    <property type="match status" value="1"/>
</dbReference>
<dbReference type="CDD" id="cd06224">
    <property type="entry name" value="REM"/>
    <property type="match status" value="1"/>
</dbReference>
<dbReference type="OrthoDB" id="26687at2759"/>
<feature type="compositionally biased region" description="Polar residues" evidence="25">
    <location>
        <begin position="847"/>
        <end position="888"/>
    </location>
</feature>
<evidence type="ECO:0000256" key="19">
    <source>
        <dbReference type="ARBA" id="ARBA00038851"/>
    </source>
</evidence>
<keyword evidence="5" id="KW-0153">Cholesterol metabolism</keyword>
<protein>
    <recommendedName>
        <fullName evidence="20">7-dehydrocholesterol reductase</fullName>
        <ecNumber evidence="19">1.3.1.21</ecNumber>
    </recommendedName>
    <alternativeName>
        <fullName evidence="21">Sterol Delta(7)-reductase</fullName>
    </alternativeName>
</protein>
<evidence type="ECO:0000313" key="31">
    <source>
        <dbReference type="Proteomes" id="UP000663852"/>
    </source>
</evidence>
<feature type="compositionally biased region" description="Low complexity" evidence="25">
    <location>
        <begin position="644"/>
        <end position="656"/>
    </location>
</feature>
<dbReference type="InterPro" id="IPR001171">
    <property type="entry name" value="ERG24_DHCR-like"/>
</dbReference>
<evidence type="ECO:0000256" key="23">
    <source>
        <dbReference type="ARBA" id="ARBA00047826"/>
    </source>
</evidence>
<feature type="transmembrane region" description="Helical" evidence="26">
    <location>
        <begin position="1268"/>
        <end position="1293"/>
    </location>
</feature>
<keyword evidence="7 26" id="KW-0812">Transmembrane</keyword>
<evidence type="ECO:0000256" key="6">
    <source>
        <dbReference type="ARBA" id="ARBA00022658"/>
    </source>
</evidence>
<dbReference type="Gene3D" id="1.10.840.10">
    <property type="entry name" value="Ras guanine-nucleotide exchange factors catalytic domain"/>
    <property type="match status" value="1"/>
</dbReference>
<feature type="compositionally biased region" description="Polar residues" evidence="25">
    <location>
        <begin position="626"/>
        <end position="643"/>
    </location>
</feature>
<dbReference type="PROSITE" id="PS50009">
    <property type="entry name" value="RASGEF_CAT"/>
    <property type="match status" value="1"/>
</dbReference>
<dbReference type="InterPro" id="IPR000159">
    <property type="entry name" value="RA_dom"/>
</dbReference>
<dbReference type="Pfam" id="PF00618">
    <property type="entry name" value="RasGEF_N"/>
    <property type="match status" value="1"/>
</dbReference>